<proteinExistence type="predicted"/>
<dbReference type="AlphaFoldDB" id="X1APH0"/>
<comment type="caution">
    <text evidence="1">The sequence shown here is derived from an EMBL/GenBank/DDBJ whole genome shotgun (WGS) entry which is preliminary data.</text>
</comment>
<evidence type="ECO:0000313" key="1">
    <source>
        <dbReference type="EMBL" id="GAG84624.1"/>
    </source>
</evidence>
<sequence>MNEVLTLFSSPVLKDVVEDMPELLSQSRLAFLLGAGCSKNAGLPLMPELTKELLVHDKIGEKTKKLLDTVR</sequence>
<reference evidence="1" key="1">
    <citation type="journal article" date="2014" name="Front. Microbiol.">
        <title>High frequency of phylogenetically diverse reductive dehalogenase-homologous genes in deep subseafloor sedimentary metagenomes.</title>
        <authorList>
            <person name="Kawai M."/>
            <person name="Futagami T."/>
            <person name="Toyoda A."/>
            <person name="Takaki Y."/>
            <person name="Nishi S."/>
            <person name="Hori S."/>
            <person name="Arai W."/>
            <person name="Tsubouchi T."/>
            <person name="Morono Y."/>
            <person name="Uchiyama I."/>
            <person name="Ito T."/>
            <person name="Fujiyama A."/>
            <person name="Inagaki F."/>
            <person name="Takami H."/>
        </authorList>
    </citation>
    <scope>NUCLEOTIDE SEQUENCE</scope>
    <source>
        <strain evidence="1">Expedition CK06-06</strain>
    </source>
</reference>
<gene>
    <name evidence="1" type="ORF">S01H4_29996</name>
</gene>
<name>X1APH0_9ZZZZ</name>
<accession>X1APH0</accession>
<evidence type="ECO:0008006" key="2">
    <source>
        <dbReference type="Google" id="ProtNLM"/>
    </source>
</evidence>
<dbReference type="EMBL" id="BART01015450">
    <property type="protein sequence ID" value="GAG84624.1"/>
    <property type="molecule type" value="Genomic_DNA"/>
</dbReference>
<protein>
    <recommendedName>
        <fullName evidence="2">Deacetylase sirtuin-type domain-containing protein</fullName>
    </recommendedName>
</protein>
<organism evidence="1">
    <name type="scientific">marine sediment metagenome</name>
    <dbReference type="NCBI Taxonomy" id="412755"/>
    <lineage>
        <taxon>unclassified sequences</taxon>
        <taxon>metagenomes</taxon>
        <taxon>ecological metagenomes</taxon>
    </lineage>
</organism>